<dbReference type="InterPro" id="IPR036812">
    <property type="entry name" value="NAD(P)_OxRdtase_dom_sf"/>
</dbReference>
<accession>A0A067Q1C8</accession>
<sequence length="321" mass="35981">MAPHIPLLFGTMTMGAPGKNGVRNDDLKECQGIIDTFFKFGHREIDTARMYAEGTTEEYLAQLDLKDATIDTKVYPYKPGVHEPSSLRSHFLASLKALNRKKVRVFYLHAPDRSVPFEDTVREVNKLYQEGLFEIFGLSNYAAWEVAEIVSICKANGWVQPGIYQAMYNAITRAIEPELVPMCRKYGIRIVIYNPLAGGFFAGKVASVADEAPKGGRFDPSSPQGQMYRKRYLNEGYFKALEVIKSVADKNNLRLTEIALRWVQHHSLLIPSDGVILGASSAAQLVQNCEDSEKGPLPQDVLDALDEAWSVVMSRAPTYWR</sequence>
<name>A0A067Q1C8_9AGAM</name>
<dbReference type="PANTHER" id="PTHR43364:SF4">
    <property type="entry name" value="NAD(P)-LINKED OXIDOREDUCTASE SUPERFAMILY PROTEIN"/>
    <property type="match status" value="1"/>
</dbReference>
<dbReference type="InterPro" id="IPR050523">
    <property type="entry name" value="AKR_Detox_Biosynth"/>
</dbReference>
<protein>
    <recommendedName>
        <fullName evidence="2">NADP-dependent oxidoreductase domain-containing protein</fullName>
    </recommendedName>
</protein>
<dbReference type="Gene3D" id="3.20.20.100">
    <property type="entry name" value="NADP-dependent oxidoreductase domain"/>
    <property type="match status" value="1"/>
</dbReference>
<dbReference type="CDD" id="cd19075">
    <property type="entry name" value="AKR_AKR7A1-5"/>
    <property type="match status" value="1"/>
</dbReference>
<evidence type="ECO:0000313" key="3">
    <source>
        <dbReference type="EMBL" id="KDQ60873.1"/>
    </source>
</evidence>
<evidence type="ECO:0000259" key="2">
    <source>
        <dbReference type="Pfam" id="PF00248"/>
    </source>
</evidence>
<feature type="domain" description="NADP-dependent oxidoreductase" evidence="2">
    <location>
        <begin position="7"/>
        <end position="309"/>
    </location>
</feature>
<proteinExistence type="predicted"/>
<dbReference type="HOGENOM" id="CLU_023205_1_1_1"/>
<dbReference type="PANTHER" id="PTHR43364">
    <property type="entry name" value="NADH-SPECIFIC METHYLGLYOXAL REDUCTASE-RELATED"/>
    <property type="match status" value="1"/>
</dbReference>
<dbReference type="AlphaFoldDB" id="A0A067Q1C8"/>
<organism evidence="3 4">
    <name type="scientific">Jaapia argillacea MUCL 33604</name>
    <dbReference type="NCBI Taxonomy" id="933084"/>
    <lineage>
        <taxon>Eukaryota</taxon>
        <taxon>Fungi</taxon>
        <taxon>Dikarya</taxon>
        <taxon>Basidiomycota</taxon>
        <taxon>Agaricomycotina</taxon>
        <taxon>Agaricomycetes</taxon>
        <taxon>Agaricomycetidae</taxon>
        <taxon>Jaapiales</taxon>
        <taxon>Jaapiaceae</taxon>
        <taxon>Jaapia</taxon>
    </lineage>
</organism>
<dbReference type="InterPro" id="IPR023210">
    <property type="entry name" value="NADP_OxRdtase_dom"/>
</dbReference>
<dbReference type="GO" id="GO:0016491">
    <property type="term" value="F:oxidoreductase activity"/>
    <property type="evidence" value="ECO:0007669"/>
    <property type="project" value="UniProtKB-KW"/>
</dbReference>
<dbReference type="Proteomes" id="UP000027265">
    <property type="component" value="Unassembled WGS sequence"/>
</dbReference>
<dbReference type="Pfam" id="PF00248">
    <property type="entry name" value="Aldo_ket_red"/>
    <property type="match status" value="1"/>
</dbReference>
<gene>
    <name evidence="3" type="ORF">JAAARDRAFT_31870</name>
</gene>
<dbReference type="OrthoDB" id="2310150at2759"/>
<keyword evidence="1" id="KW-0560">Oxidoreductase</keyword>
<keyword evidence="4" id="KW-1185">Reference proteome</keyword>
<dbReference type="STRING" id="933084.A0A067Q1C8"/>
<evidence type="ECO:0000313" key="4">
    <source>
        <dbReference type="Proteomes" id="UP000027265"/>
    </source>
</evidence>
<dbReference type="EMBL" id="KL197713">
    <property type="protein sequence ID" value="KDQ60873.1"/>
    <property type="molecule type" value="Genomic_DNA"/>
</dbReference>
<dbReference type="SUPFAM" id="SSF51430">
    <property type="entry name" value="NAD(P)-linked oxidoreductase"/>
    <property type="match status" value="1"/>
</dbReference>
<reference evidence="4" key="1">
    <citation type="journal article" date="2014" name="Proc. Natl. Acad. Sci. U.S.A.">
        <title>Extensive sampling of basidiomycete genomes demonstrates inadequacy of the white-rot/brown-rot paradigm for wood decay fungi.</title>
        <authorList>
            <person name="Riley R."/>
            <person name="Salamov A.A."/>
            <person name="Brown D.W."/>
            <person name="Nagy L.G."/>
            <person name="Floudas D."/>
            <person name="Held B.W."/>
            <person name="Levasseur A."/>
            <person name="Lombard V."/>
            <person name="Morin E."/>
            <person name="Otillar R."/>
            <person name="Lindquist E.A."/>
            <person name="Sun H."/>
            <person name="LaButti K.M."/>
            <person name="Schmutz J."/>
            <person name="Jabbour D."/>
            <person name="Luo H."/>
            <person name="Baker S.E."/>
            <person name="Pisabarro A.G."/>
            <person name="Walton J.D."/>
            <person name="Blanchette R.A."/>
            <person name="Henrissat B."/>
            <person name="Martin F."/>
            <person name="Cullen D."/>
            <person name="Hibbett D.S."/>
            <person name="Grigoriev I.V."/>
        </authorList>
    </citation>
    <scope>NUCLEOTIDE SEQUENCE [LARGE SCALE GENOMIC DNA]</scope>
    <source>
        <strain evidence="4">MUCL 33604</strain>
    </source>
</reference>
<evidence type="ECO:0000256" key="1">
    <source>
        <dbReference type="ARBA" id="ARBA00023002"/>
    </source>
</evidence>
<dbReference type="InParanoid" id="A0A067Q1C8"/>